<evidence type="ECO:0000256" key="1">
    <source>
        <dbReference type="SAM" id="Phobius"/>
    </source>
</evidence>
<dbReference type="AlphaFoldDB" id="A0A6N3APB0"/>
<organism evidence="2">
    <name type="scientific">Staphylococcus simulans</name>
    <dbReference type="NCBI Taxonomy" id="1286"/>
    <lineage>
        <taxon>Bacteria</taxon>
        <taxon>Bacillati</taxon>
        <taxon>Bacillota</taxon>
        <taxon>Bacilli</taxon>
        <taxon>Bacillales</taxon>
        <taxon>Staphylococcaceae</taxon>
        <taxon>Staphylococcus</taxon>
    </lineage>
</organism>
<sequence>MQLIKDILSTSMTLHLYWVVLIAIAYLFVHRNRHKPSFAILDIILNYIPVLTHEFGHILFNKISGGHTEDLVIVTSPRERIQTSRQGFAVTRARSRVTMIITTLGGYVMPPLMLAVGLFAGYYHYPSLFVFSYLGIFIYFVLITSRKGIPILLTLLLGVMIYGLIQNGQPEFIVIILSLIYHFILGVLFGELLQSTWTIITLTFTKHVIDWDGLALRQLTGIPVVIFSLLWIAFNVYIVYAIITILLLQN</sequence>
<evidence type="ECO:0000313" key="2">
    <source>
        <dbReference type="EMBL" id="VYT92367.1"/>
    </source>
</evidence>
<proteinExistence type="predicted"/>
<dbReference type="Pfam" id="PF13398">
    <property type="entry name" value="Peptidase_M50B"/>
    <property type="match status" value="1"/>
</dbReference>
<dbReference type="RefSeq" id="WP_070864492.1">
    <property type="nucleotide sequence ID" value="NZ_CACRUO010000026.1"/>
</dbReference>
<dbReference type="InterPro" id="IPR049500">
    <property type="entry name" value="Peptidase_M50B-like"/>
</dbReference>
<keyword evidence="1" id="KW-0812">Transmembrane</keyword>
<reference evidence="2" key="1">
    <citation type="submission" date="2019-11" db="EMBL/GenBank/DDBJ databases">
        <authorList>
            <person name="Feng L."/>
        </authorList>
    </citation>
    <scope>NUCLEOTIDE SEQUENCE</scope>
    <source>
        <strain evidence="2">SsimulansLFYP27</strain>
    </source>
</reference>
<evidence type="ECO:0008006" key="3">
    <source>
        <dbReference type="Google" id="ProtNLM"/>
    </source>
</evidence>
<gene>
    <name evidence="2" type="ORF">SSLFYP27_00979</name>
</gene>
<feature type="transmembrane region" description="Helical" evidence="1">
    <location>
        <begin position="149"/>
        <end position="166"/>
    </location>
</feature>
<keyword evidence="1" id="KW-1133">Transmembrane helix</keyword>
<feature type="transmembrane region" description="Helical" evidence="1">
    <location>
        <begin position="97"/>
        <end position="119"/>
    </location>
</feature>
<dbReference type="EMBL" id="CACRUO010000026">
    <property type="protein sequence ID" value="VYT92367.1"/>
    <property type="molecule type" value="Genomic_DNA"/>
</dbReference>
<feature type="transmembrane region" description="Helical" evidence="1">
    <location>
        <begin position="172"/>
        <end position="193"/>
    </location>
</feature>
<keyword evidence="1" id="KW-0472">Membrane</keyword>
<name>A0A6N3APB0_STASI</name>
<feature type="transmembrane region" description="Helical" evidence="1">
    <location>
        <begin position="224"/>
        <end position="248"/>
    </location>
</feature>
<feature type="transmembrane region" description="Helical" evidence="1">
    <location>
        <begin position="125"/>
        <end position="142"/>
    </location>
</feature>
<accession>A0A6N3APB0</accession>
<protein>
    <recommendedName>
        <fullName evidence="3">M50 family peptidase</fullName>
    </recommendedName>
</protein>
<feature type="transmembrane region" description="Helical" evidence="1">
    <location>
        <begin position="12"/>
        <end position="29"/>
    </location>
</feature>